<proteinExistence type="predicted"/>
<gene>
    <name evidence="2" type="ORF">EV682_12321</name>
    <name evidence="1" type="ORF">NCTC11159_03712</name>
</gene>
<dbReference type="EMBL" id="SMBT01000023">
    <property type="protein sequence ID" value="TCU81309.1"/>
    <property type="molecule type" value="Genomic_DNA"/>
</dbReference>
<accession>A0A377SUV2</accession>
<name>A0A377SUV2_9NEIS</name>
<evidence type="ECO:0000313" key="4">
    <source>
        <dbReference type="Proteomes" id="UP000295794"/>
    </source>
</evidence>
<evidence type="ECO:0000313" key="1">
    <source>
        <dbReference type="EMBL" id="STR45165.1"/>
    </source>
</evidence>
<reference evidence="2 4" key="2">
    <citation type="submission" date="2019-03" db="EMBL/GenBank/DDBJ databases">
        <title>Genomic Encyclopedia of Type Strains, Phase IV (KMG-IV): sequencing the most valuable type-strain genomes for metagenomic binning, comparative biology and taxonomic classification.</title>
        <authorList>
            <person name="Goeker M."/>
        </authorList>
    </citation>
    <scope>NUCLEOTIDE SEQUENCE [LARGE SCALE GENOMIC DNA]</scope>
    <source>
        <strain evidence="2 4">DSM 3764</strain>
    </source>
</reference>
<organism evidence="1 3">
    <name type="scientific">Iodobacter fluviatilis</name>
    <dbReference type="NCBI Taxonomy" id="537"/>
    <lineage>
        <taxon>Bacteria</taxon>
        <taxon>Pseudomonadati</taxon>
        <taxon>Pseudomonadota</taxon>
        <taxon>Betaproteobacteria</taxon>
        <taxon>Neisseriales</taxon>
        <taxon>Chitinibacteraceae</taxon>
        <taxon>Iodobacter</taxon>
    </lineage>
</organism>
<dbReference type="AlphaFoldDB" id="A0A377SUV2"/>
<dbReference type="Proteomes" id="UP000295794">
    <property type="component" value="Unassembled WGS sequence"/>
</dbReference>
<protein>
    <submittedName>
        <fullName evidence="1">Uncharacterized protein</fullName>
    </submittedName>
</protein>
<evidence type="ECO:0000313" key="3">
    <source>
        <dbReference type="Proteomes" id="UP000255108"/>
    </source>
</evidence>
<evidence type="ECO:0000313" key="2">
    <source>
        <dbReference type="EMBL" id="TCU81309.1"/>
    </source>
</evidence>
<dbReference type="OrthoDB" id="8702396at2"/>
<sequence>MAAPKISAQQQRKIEVILTKWNGKLTWDALVERIKLELDLETTRQTLCTYAGINVCFKKKKAQFRGVTLPLYTSVTASDIKLVDQLEHLKAEISILEKNNAEQLRLIERIFANAKAIPNLDLRALIKTRPEDMSK</sequence>
<keyword evidence="4" id="KW-1185">Reference proteome</keyword>
<dbReference type="EMBL" id="UGHR01000003">
    <property type="protein sequence ID" value="STR45165.1"/>
    <property type="molecule type" value="Genomic_DNA"/>
</dbReference>
<dbReference type="Proteomes" id="UP000255108">
    <property type="component" value="Unassembled WGS sequence"/>
</dbReference>
<reference evidence="1 3" key="1">
    <citation type="submission" date="2018-06" db="EMBL/GenBank/DDBJ databases">
        <authorList>
            <consortium name="Pathogen Informatics"/>
            <person name="Doyle S."/>
        </authorList>
    </citation>
    <scope>NUCLEOTIDE SEQUENCE [LARGE SCALE GENOMIC DNA]</scope>
    <source>
        <strain evidence="1 3">NCTC11159</strain>
    </source>
</reference>
<dbReference type="RefSeq" id="WP_115228861.1">
    <property type="nucleotide sequence ID" value="NZ_CAWOLO010000023.1"/>
</dbReference>